<dbReference type="InterPro" id="IPR002539">
    <property type="entry name" value="MaoC-like_dom"/>
</dbReference>
<sequence>MTDLANAGPGDALAPVLFGPITRTTLALYAGASGDHNPAHIDIDFARKAGLEDVFAHGMLSMAELARVVTRWAGLGRVESLSTRFLAITPVGATVTCRGEVVERFERNGEPRLRVALTAEIDGGVRTLAGEAVLRVA</sequence>
<feature type="domain" description="MaoC-like" evidence="1">
    <location>
        <begin position="20"/>
        <end position="107"/>
    </location>
</feature>
<evidence type="ECO:0000313" key="2">
    <source>
        <dbReference type="EMBL" id="NYZ22064.1"/>
    </source>
</evidence>
<dbReference type="Proteomes" id="UP000584642">
    <property type="component" value="Unassembled WGS sequence"/>
</dbReference>
<comment type="caution">
    <text evidence="2">The sequence shown here is derived from an EMBL/GenBank/DDBJ whole genome shotgun (WGS) entry which is preliminary data.</text>
</comment>
<accession>A0ABX2TCK3</accession>
<protein>
    <submittedName>
        <fullName evidence="2">Dehydratase</fullName>
    </submittedName>
</protein>
<proteinExistence type="predicted"/>
<gene>
    <name evidence="2" type="ORF">HND93_20310</name>
</gene>
<reference evidence="2 3" key="1">
    <citation type="submission" date="2020-05" db="EMBL/GenBank/DDBJ databases">
        <title>Azospirillum oleiclasticum sp. nov, a nitrogen-fixing and heavy crude oil-emulsifying bacterium isolated from the crude oil of Yumen Oilfield.</title>
        <authorList>
            <person name="Wu D."/>
            <person name="Cai M."/>
            <person name="Zhang X."/>
        </authorList>
    </citation>
    <scope>NUCLEOTIDE SEQUENCE [LARGE SCALE GENOMIC DNA]</scope>
    <source>
        <strain evidence="2 3">ROY-1-1-2</strain>
    </source>
</reference>
<evidence type="ECO:0000313" key="3">
    <source>
        <dbReference type="Proteomes" id="UP000584642"/>
    </source>
</evidence>
<dbReference type="SUPFAM" id="SSF54637">
    <property type="entry name" value="Thioesterase/thiol ester dehydrase-isomerase"/>
    <property type="match status" value="1"/>
</dbReference>
<dbReference type="PANTHER" id="PTHR43841:SF3">
    <property type="entry name" value="(3R)-HYDROXYACYL-ACP DEHYDRATASE SUBUNIT HADB"/>
    <property type="match status" value="1"/>
</dbReference>
<dbReference type="RefSeq" id="WP_180283831.1">
    <property type="nucleotide sequence ID" value="NZ_JABFDB010000014.1"/>
</dbReference>
<keyword evidence="3" id="KW-1185">Reference proteome</keyword>
<evidence type="ECO:0000259" key="1">
    <source>
        <dbReference type="Pfam" id="PF01575"/>
    </source>
</evidence>
<dbReference type="PANTHER" id="PTHR43841">
    <property type="entry name" value="3-HYDROXYACYL-THIOESTER DEHYDRATASE HTDX-RELATED"/>
    <property type="match status" value="1"/>
</dbReference>
<organism evidence="2 3">
    <name type="scientific">Azospirillum oleiclasticum</name>
    <dbReference type="NCBI Taxonomy" id="2735135"/>
    <lineage>
        <taxon>Bacteria</taxon>
        <taxon>Pseudomonadati</taxon>
        <taxon>Pseudomonadota</taxon>
        <taxon>Alphaproteobacteria</taxon>
        <taxon>Rhodospirillales</taxon>
        <taxon>Azospirillaceae</taxon>
        <taxon>Azospirillum</taxon>
    </lineage>
</organism>
<name>A0ABX2TCK3_9PROT</name>
<dbReference type="Pfam" id="PF01575">
    <property type="entry name" value="MaoC_dehydratas"/>
    <property type="match status" value="1"/>
</dbReference>
<dbReference type="Gene3D" id="3.10.129.10">
    <property type="entry name" value="Hotdog Thioesterase"/>
    <property type="match status" value="1"/>
</dbReference>
<dbReference type="EMBL" id="JABFDB010000014">
    <property type="protein sequence ID" value="NYZ22064.1"/>
    <property type="molecule type" value="Genomic_DNA"/>
</dbReference>
<dbReference type="InterPro" id="IPR029069">
    <property type="entry name" value="HotDog_dom_sf"/>
</dbReference>